<dbReference type="InterPro" id="IPR019660">
    <property type="entry name" value="Put_sensory_transdc_reg_YbjN"/>
</dbReference>
<organism evidence="1 2">
    <name type="scientific">Roseofilum casamattae BLCC-M143</name>
    <dbReference type="NCBI Taxonomy" id="3022442"/>
    <lineage>
        <taxon>Bacteria</taxon>
        <taxon>Bacillati</taxon>
        <taxon>Cyanobacteriota</taxon>
        <taxon>Cyanophyceae</taxon>
        <taxon>Desertifilales</taxon>
        <taxon>Desertifilaceae</taxon>
        <taxon>Roseofilum</taxon>
        <taxon>Roseofilum casamattae</taxon>
    </lineage>
</organism>
<accession>A0ABT7BWP2</accession>
<dbReference type="Pfam" id="PF10722">
    <property type="entry name" value="YbjN"/>
    <property type="match status" value="1"/>
</dbReference>
<sequence>MTLLETIMAFFAEEGWPLQRGEEEDALHFTFHGERGEWYCTAQTQERDKIIMFYTAAPFTIPDSKLPTLAEFVCRANCQIEVGHLQLDFDLGELSCKTSICAENIDLSFALIRNLFYANLGVMEELTPAFMAVLREDISPEEALNLLD</sequence>
<evidence type="ECO:0000313" key="2">
    <source>
        <dbReference type="Proteomes" id="UP001232992"/>
    </source>
</evidence>
<dbReference type="RefSeq" id="WP_283758257.1">
    <property type="nucleotide sequence ID" value="NZ_JAQOSQ010000009.1"/>
</dbReference>
<name>A0ABT7BWP2_9CYAN</name>
<proteinExistence type="predicted"/>
<reference evidence="1 2" key="1">
    <citation type="submission" date="2023-01" db="EMBL/GenBank/DDBJ databases">
        <title>Novel diversity within Roseofilum (Cyanobacteria; Desertifilaceae) from marine benthic mats with descriptions of four novel species.</title>
        <authorList>
            <person name="Wang Y."/>
            <person name="Berthold D.E."/>
            <person name="Hu J."/>
            <person name="Lefler F.W."/>
            <person name="Laughinghouse H.D. IV."/>
        </authorList>
    </citation>
    <scope>NUCLEOTIDE SEQUENCE [LARGE SCALE GENOMIC DNA]</scope>
    <source>
        <strain evidence="1 2">BLCC-M143</strain>
    </source>
</reference>
<keyword evidence="2" id="KW-1185">Reference proteome</keyword>
<gene>
    <name evidence="1" type="ORF">PMH09_10365</name>
</gene>
<dbReference type="EMBL" id="JAQOSQ010000009">
    <property type="protein sequence ID" value="MDJ1183603.1"/>
    <property type="molecule type" value="Genomic_DNA"/>
</dbReference>
<dbReference type="Proteomes" id="UP001232992">
    <property type="component" value="Unassembled WGS sequence"/>
</dbReference>
<evidence type="ECO:0000313" key="1">
    <source>
        <dbReference type="EMBL" id="MDJ1183603.1"/>
    </source>
</evidence>
<comment type="caution">
    <text evidence="1">The sequence shown here is derived from an EMBL/GenBank/DDBJ whole genome shotgun (WGS) entry which is preliminary data.</text>
</comment>
<protein>
    <submittedName>
        <fullName evidence="1">YbjN domain-containing protein</fullName>
    </submittedName>
</protein>